<feature type="non-terminal residue" evidence="1">
    <location>
        <position position="1"/>
    </location>
</feature>
<sequence>YGIVKVFSPSSESGLAGASSVGPAQFMSTIDLQRELNRRDLKLKEDGVYGPLTQAAHERAIGDQYAKEIR</sequence>
<protein>
    <recommendedName>
        <fullName evidence="2">Peptidoglycan binding-like domain-containing protein</fullName>
    </recommendedName>
</protein>
<gene>
    <name evidence="1" type="ORF">LCGC14_1606880</name>
</gene>
<evidence type="ECO:0008006" key="2">
    <source>
        <dbReference type="Google" id="ProtNLM"/>
    </source>
</evidence>
<organism evidence="1">
    <name type="scientific">marine sediment metagenome</name>
    <dbReference type="NCBI Taxonomy" id="412755"/>
    <lineage>
        <taxon>unclassified sequences</taxon>
        <taxon>metagenomes</taxon>
        <taxon>ecological metagenomes</taxon>
    </lineage>
</organism>
<name>A0A0F9IW47_9ZZZZ</name>
<dbReference type="AlphaFoldDB" id="A0A0F9IW47"/>
<proteinExistence type="predicted"/>
<reference evidence="1" key="1">
    <citation type="journal article" date="2015" name="Nature">
        <title>Complex archaea that bridge the gap between prokaryotes and eukaryotes.</title>
        <authorList>
            <person name="Spang A."/>
            <person name="Saw J.H."/>
            <person name="Jorgensen S.L."/>
            <person name="Zaremba-Niedzwiedzka K."/>
            <person name="Martijn J."/>
            <person name="Lind A.E."/>
            <person name="van Eijk R."/>
            <person name="Schleper C."/>
            <person name="Guy L."/>
            <person name="Ettema T.J."/>
        </authorList>
    </citation>
    <scope>NUCLEOTIDE SEQUENCE</scope>
</reference>
<evidence type="ECO:0000313" key="1">
    <source>
        <dbReference type="EMBL" id="KKM24269.1"/>
    </source>
</evidence>
<comment type="caution">
    <text evidence="1">The sequence shown here is derived from an EMBL/GenBank/DDBJ whole genome shotgun (WGS) entry which is preliminary data.</text>
</comment>
<dbReference type="EMBL" id="LAZR01012958">
    <property type="protein sequence ID" value="KKM24269.1"/>
    <property type="molecule type" value="Genomic_DNA"/>
</dbReference>
<accession>A0A0F9IW47</accession>